<keyword evidence="2" id="KW-0472">Membrane</keyword>
<feature type="compositionally biased region" description="Basic and acidic residues" evidence="1">
    <location>
        <begin position="219"/>
        <end position="240"/>
    </location>
</feature>
<feature type="chain" id="PRO_5039910257" evidence="3">
    <location>
        <begin position="29"/>
        <end position="311"/>
    </location>
</feature>
<feature type="signal peptide" evidence="3">
    <location>
        <begin position="1"/>
        <end position="28"/>
    </location>
</feature>
<dbReference type="GeneID" id="108263769"/>
<feature type="region of interest" description="Disordered" evidence="1">
    <location>
        <begin position="209"/>
        <end position="271"/>
    </location>
</feature>
<keyword evidence="2" id="KW-1133">Transmembrane helix</keyword>
<keyword evidence="2" id="KW-0812">Transmembrane</keyword>
<gene>
    <name evidence="5" type="primary">si:dkey-27h10.2</name>
</gene>
<feature type="compositionally biased region" description="Polar residues" evidence="1">
    <location>
        <begin position="56"/>
        <end position="95"/>
    </location>
</feature>
<dbReference type="RefSeq" id="XP_053535864.1">
    <property type="nucleotide sequence ID" value="XM_053679889.1"/>
</dbReference>
<feature type="region of interest" description="Disordered" evidence="1">
    <location>
        <begin position="51"/>
        <end position="136"/>
    </location>
</feature>
<keyword evidence="3" id="KW-0732">Signal</keyword>
<dbReference type="OrthoDB" id="8961221at2759"/>
<accession>A0A9F7TK43</accession>
<evidence type="ECO:0000256" key="2">
    <source>
        <dbReference type="SAM" id="Phobius"/>
    </source>
</evidence>
<proteinExistence type="predicted"/>
<organism evidence="4 5">
    <name type="scientific">Ictalurus punctatus</name>
    <name type="common">Channel catfish</name>
    <name type="synonym">Silurus punctatus</name>
    <dbReference type="NCBI Taxonomy" id="7998"/>
    <lineage>
        <taxon>Eukaryota</taxon>
        <taxon>Metazoa</taxon>
        <taxon>Chordata</taxon>
        <taxon>Craniata</taxon>
        <taxon>Vertebrata</taxon>
        <taxon>Euteleostomi</taxon>
        <taxon>Actinopterygii</taxon>
        <taxon>Neopterygii</taxon>
        <taxon>Teleostei</taxon>
        <taxon>Ostariophysi</taxon>
        <taxon>Siluriformes</taxon>
        <taxon>Ictaluridae</taxon>
        <taxon>Ictalurus</taxon>
    </lineage>
</organism>
<dbReference type="KEGG" id="ipu:108263769"/>
<dbReference type="AlphaFoldDB" id="A0A9F7TK43"/>
<reference evidence="5" key="2">
    <citation type="submission" date="2025-08" db="UniProtKB">
        <authorList>
            <consortium name="RefSeq"/>
        </authorList>
    </citation>
    <scope>IDENTIFICATION</scope>
    <source>
        <tissue evidence="5">Blood</tissue>
    </source>
</reference>
<name>A0A9F7TK43_ICTPU</name>
<sequence length="311" mass="33731">MSLNIMEKMSATFCILTVVGTLLVPTFAENETLNALAENVTTTNISAVMSKKPDDMTSSMNVSNGTEGNTATAQNAPINNSTTPMTTNEANTSMVSPELDATTKKMKVSTPGPKPIPSTKKDRTVTTSTKTPSGDGVKTDSPSVYIIVLIVIILVIAVIGIMCFCFKNNHRRFSVDIHAKNEDAQIPLAEVEPEMNESSLKGMKTFISFEGEQSSPTDTVDKTEGEKAPTEADQQVKESPAESQTTEPPAEKPTELAVVDLNDDPTASNKTSVETLNDVLNENNSNNNADQRGHVFQNLQKWRKKKESMQK</sequence>
<evidence type="ECO:0000256" key="1">
    <source>
        <dbReference type="SAM" id="MobiDB-lite"/>
    </source>
</evidence>
<keyword evidence="4" id="KW-1185">Reference proteome</keyword>
<dbReference type="Proteomes" id="UP000221080">
    <property type="component" value="Chromosome 3"/>
</dbReference>
<reference evidence="4" key="1">
    <citation type="journal article" date="2016" name="Nat. Commun.">
        <title>The channel catfish genome sequence provides insights into the evolution of scale formation in teleosts.</title>
        <authorList>
            <person name="Liu Z."/>
            <person name="Liu S."/>
            <person name="Yao J."/>
            <person name="Bao L."/>
            <person name="Zhang J."/>
            <person name="Li Y."/>
            <person name="Jiang C."/>
            <person name="Sun L."/>
            <person name="Wang R."/>
            <person name="Zhang Y."/>
            <person name="Zhou T."/>
            <person name="Zeng Q."/>
            <person name="Fu Q."/>
            <person name="Gao S."/>
            <person name="Li N."/>
            <person name="Koren S."/>
            <person name="Jiang Y."/>
            <person name="Zimin A."/>
            <person name="Xu P."/>
            <person name="Phillippy A.M."/>
            <person name="Geng X."/>
            <person name="Song L."/>
            <person name="Sun F."/>
            <person name="Li C."/>
            <person name="Wang X."/>
            <person name="Chen A."/>
            <person name="Jin Y."/>
            <person name="Yuan Z."/>
            <person name="Yang Y."/>
            <person name="Tan S."/>
            <person name="Peatman E."/>
            <person name="Lu J."/>
            <person name="Qin Z."/>
            <person name="Dunham R."/>
            <person name="Li Z."/>
            <person name="Sonstegard T."/>
            <person name="Feng J."/>
            <person name="Danzmann R.G."/>
            <person name="Schroeder S."/>
            <person name="Scheffler B."/>
            <person name="Duke M.V."/>
            <person name="Ballard L."/>
            <person name="Kucuktas H."/>
            <person name="Kaltenboeck L."/>
            <person name="Liu H."/>
            <person name="Armbruster J."/>
            <person name="Xie Y."/>
            <person name="Kirby M.L."/>
            <person name="Tian Y."/>
            <person name="Flanagan M.E."/>
            <person name="Mu W."/>
            <person name="Waldbieser G.C."/>
        </authorList>
    </citation>
    <scope>NUCLEOTIDE SEQUENCE [LARGE SCALE GENOMIC DNA]</scope>
    <source>
        <strain evidence="4">SDA103</strain>
    </source>
</reference>
<evidence type="ECO:0000256" key="3">
    <source>
        <dbReference type="SAM" id="SignalP"/>
    </source>
</evidence>
<protein>
    <submittedName>
        <fullName evidence="5">Uncharacterized protein si:dkey-27h10.2 isoform X1</fullName>
    </submittedName>
</protein>
<evidence type="ECO:0000313" key="4">
    <source>
        <dbReference type="Proteomes" id="UP000221080"/>
    </source>
</evidence>
<feature type="transmembrane region" description="Helical" evidence="2">
    <location>
        <begin position="144"/>
        <end position="166"/>
    </location>
</feature>
<evidence type="ECO:0000313" key="5">
    <source>
        <dbReference type="RefSeq" id="XP_053535864.1"/>
    </source>
</evidence>